<keyword evidence="8" id="KW-0653">Protein transport</keyword>
<dbReference type="InterPro" id="IPR027417">
    <property type="entry name" value="P-loop_NTPase"/>
</dbReference>
<dbReference type="Gene3D" id="1.20.120.1380">
    <property type="entry name" value="Flagellar FlhF biosynthesis protein, N domain"/>
    <property type="match status" value="1"/>
</dbReference>
<dbReference type="SMART" id="SM00962">
    <property type="entry name" value="SRP54"/>
    <property type="match status" value="1"/>
</dbReference>
<keyword evidence="18" id="KW-1185">Reference proteome</keyword>
<comment type="similarity">
    <text evidence="2">Belongs to the GTP-binding SRP family.</text>
</comment>
<proteinExistence type="inferred from homology"/>
<feature type="domain" description="SRP54-type proteins GTP-binding" evidence="16">
    <location>
        <begin position="171"/>
        <end position="362"/>
    </location>
</feature>
<evidence type="ECO:0000259" key="15">
    <source>
        <dbReference type="SMART" id="SM00382"/>
    </source>
</evidence>
<evidence type="ECO:0000256" key="11">
    <source>
        <dbReference type="ARBA" id="ARBA00023225"/>
    </source>
</evidence>
<protein>
    <recommendedName>
        <fullName evidence="3">Flagellar biosynthesis protein FlhF</fullName>
    </recommendedName>
    <alternativeName>
        <fullName evidence="13">Flagella-associated GTP-binding protein</fullName>
    </alternativeName>
</protein>
<keyword evidence="7" id="KW-1005">Bacterial flagellum biogenesis</keyword>
<dbReference type="SUPFAM" id="SSF52540">
    <property type="entry name" value="P-loop containing nucleoside triphosphate hydrolases"/>
    <property type="match status" value="1"/>
</dbReference>
<keyword evidence="11" id="KW-1006">Bacterial flagellum protein export</keyword>
<accession>A0ABZ1C0I8</accession>
<evidence type="ECO:0000256" key="1">
    <source>
        <dbReference type="ARBA" id="ARBA00004413"/>
    </source>
</evidence>
<dbReference type="SMART" id="SM00382">
    <property type="entry name" value="AAA"/>
    <property type="match status" value="1"/>
</dbReference>
<name>A0ABZ1C0I8_9FIRM</name>
<dbReference type="InterPro" id="IPR000897">
    <property type="entry name" value="SRP54_GTPase_dom"/>
</dbReference>
<organism evidence="17 18">
    <name type="scientific">Carboxydichorda subterranea</name>
    <dbReference type="NCBI Taxonomy" id="3109565"/>
    <lineage>
        <taxon>Bacteria</taxon>
        <taxon>Bacillati</taxon>
        <taxon>Bacillota</taxon>
        <taxon>Limnochordia</taxon>
        <taxon>Limnochordales</taxon>
        <taxon>Geochordaceae</taxon>
        <taxon>Carboxydichorda</taxon>
    </lineage>
</organism>
<evidence type="ECO:0000256" key="13">
    <source>
        <dbReference type="ARBA" id="ARBA00030866"/>
    </source>
</evidence>
<evidence type="ECO:0000256" key="5">
    <source>
        <dbReference type="ARBA" id="ARBA00022475"/>
    </source>
</evidence>
<evidence type="ECO:0000256" key="8">
    <source>
        <dbReference type="ARBA" id="ARBA00022927"/>
    </source>
</evidence>
<evidence type="ECO:0000256" key="10">
    <source>
        <dbReference type="ARBA" id="ARBA00023136"/>
    </source>
</evidence>
<evidence type="ECO:0000259" key="16">
    <source>
        <dbReference type="SMART" id="SM00962"/>
    </source>
</evidence>
<dbReference type="EMBL" id="CP141615">
    <property type="protein sequence ID" value="WRP18464.1"/>
    <property type="molecule type" value="Genomic_DNA"/>
</dbReference>
<evidence type="ECO:0000256" key="14">
    <source>
        <dbReference type="SAM" id="MobiDB-lite"/>
    </source>
</evidence>
<evidence type="ECO:0000313" key="17">
    <source>
        <dbReference type="EMBL" id="WRP18464.1"/>
    </source>
</evidence>
<evidence type="ECO:0000256" key="6">
    <source>
        <dbReference type="ARBA" id="ARBA00022741"/>
    </source>
</evidence>
<dbReference type="PANTHER" id="PTHR43134">
    <property type="entry name" value="SIGNAL RECOGNITION PARTICLE RECEPTOR SUBUNIT ALPHA"/>
    <property type="match status" value="1"/>
</dbReference>
<evidence type="ECO:0000256" key="4">
    <source>
        <dbReference type="ARBA" id="ARBA00022448"/>
    </source>
</evidence>
<feature type="domain" description="AAA+ ATPase" evidence="15">
    <location>
        <begin position="170"/>
        <end position="300"/>
    </location>
</feature>
<dbReference type="CDD" id="cd17873">
    <property type="entry name" value="FlhF"/>
    <property type="match status" value="1"/>
</dbReference>
<dbReference type="PANTHER" id="PTHR43134:SF3">
    <property type="entry name" value="FLAGELLAR BIOSYNTHESIS PROTEIN FLHF"/>
    <property type="match status" value="1"/>
</dbReference>
<keyword evidence="9" id="KW-0342">GTP-binding</keyword>
<keyword evidence="6" id="KW-0547">Nucleotide-binding</keyword>
<comment type="subcellular location">
    <subcellularLocation>
        <location evidence="1">Cell membrane</location>
        <topology evidence="1">Peripheral membrane protein</topology>
        <orientation evidence="1">Cytoplasmic side</orientation>
    </subcellularLocation>
</comment>
<dbReference type="InterPro" id="IPR047040">
    <property type="entry name" value="FlhF__GTPase_dom"/>
</dbReference>
<evidence type="ECO:0000313" key="18">
    <source>
        <dbReference type="Proteomes" id="UP001332192"/>
    </source>
</evidence>
<comment type="function">
    <text evidence="12">Necessary for flagellar biosynthesis. May be involved in translocation of the flagellum.</text>
</comment>
<keyword evidence="10" id="KW-0472">Membrane</keyword>
<dbReference type="Gene3D" id="3.40.50.300">
    <property type="entry name" value="P-loop containing nucleotide triphosphate hydrolases"/>
    <property type="match status" value="1"/>
</dbReference>
<dbReference type="InterPro" id="IPR003593">
    <property type="entry name" value="AAA+_ATPase"/>
</dbReference>
<evidence type="ECO:0000256" key="2">
    <source>
        <dbReference type="ARBA" id="ARBA00008531"/>
    </source>
</evidence>
<keyword evidence="4" id="KW-0813">Transport</keyword>
<dbReference type="Pfam" id="PF00448">
    <property type="entry name" value="SRP54"/>
    <property type="match status" value="1"/>
</dbReference>
<keyword evidence="5" id="KW-1003">Cell membrane</keyword>
<evidence type="ECO:0000256" key="12">
    <source>
        <dbReference type="ARBA" id="ARBA00025337"/>
    </source>
</evidence>
<evidence type="ECO:0000256" key="7">
    <source>
        <dbReference type="ARBA" id="ARBA00022795"/>
    </source>
</evidence>
<reference evidence="17 18" key="1">
    <citation type="journal article" date="2024" name="Front. Microbiol.">
        <title>Novel thermophilic genera Geochorda gen. nov. and Carboxydochorda gen. nov. from the deep terrestrial subsurface reveal the ecophysiological diversity in the class Limnochordia.</title>
        <authorList>
            <person name="Karnachuk O.V."/>
            <person name="Lukina A.P."/>
            <person name="Avakyan M.R."/>
            <person name="Kadnikov V.V."/>
            <person name="Begmatov S."/>
            <person name="Beletsky A.V."/>
            <person name="Vlasova K.G."/>
            <person name="Novikov A.A."/>
            <person name="Shcherbakova V.A."/>
            <person name="Mardanov A.V."/>
            <person name="Ravin N.V."/>
        </authorList>
    </citation>
    <scope>NUCLEOTIDE SEQUENCE [LARGE SCALE GENOMIC DNA]</scope>
    <source>
        <strain evidence="17 18">L945</strain>
    </source>
</reference>
<gene>
    <name evidence="17" type="ORF">U7230_05530</name>
</gene>
<evidence type="ECO:0000256" key="9">
    <source>
        <dbReference type="ARBA" id="ARBA00023134"/>
    </source>
</evidence>
<sequence length="379" mass="41050">MRLKRYVASSMQQALDQVRQDMGDAALIVQTRQWRAWWKPWGPPKVEVVAALERGHEGVSAPPKARPGPAVPAAPRAGTGVLPGQVTPRSPGAPGRPRAPLPPARPVARAQETVWFDRLTRSDVEPATAWELVRQAAQLSELSGQDLEEALARQVASSVSTEPVWHKGDRPRVAMLVGPTGVGKTTTVAKLAANFSLIGGWKVGLVSTDTFRVGAIQHLRLYADLLGVPMRVADRPERLREILSDLDEELVLVDTTGHSPGDRARLQQVLALSQALPPGSHMLLVVPATLRQADMQELVDAYRPLPLSGVVVSKVDETRRRGALVNAPRWAGKPLAYITTGQGVPDDIEAADGAAVARWVLSPWVDEAIFERLGERTEA</sequence>
<dbReference type="Proteomes" id="UP001332192">
    <property type="component" value="Chromosome"/>
</dbReference>
<evidence type="ECO:0000256" key="3">
    <source>
        <dbReference type="ARBA" id="ARBA00014919"/>
    </source>
</evidence>
<dbReference type="RefSeq" id="WP_324717737.1">
    <property type="nucleotide sequence ID" value="NZ_CP141615.1"/>
</dbReference>
<feature type="region of interest" description="Disordered" evidence="14">
    <location>
        <begin position="58"/>
        <end position="106"/>
    </location>
</feature>